<evidence type="ECO:0000313" key="3">
    <source>
        <dbReference type="EMBL" id="QLG28650.1"/>
    </source>
</evidence>
<sequence>MATRLPPATAAPSSRLEETTIHDVLSNERRRSLLSLLADEGEDYTLRELSERIAERESGTTPAPRDVRQSVYVSLQQTHVPKLVRLGIIEYAEDDHTVRLSDRAGDVTVYLEVVSGCEIAWSEYYLGLGMLGLFVLLANATGVPGLSAIPPGVLAGLFFVLLAASAAYHTWTLGSTVFHRMLAR</sequence>
<dbReference type="KEGG" id="halg:HUG10_14335"/>
<dbReference type="Pfam" id="PF24035">
    <property type="entry name" value="DUF7344"/>
    <property type="match status" value="1"/>
</dbReference>
<feature type="transmembrane region" description="Helical" evidence="1">
    <location>
        <begin position="148"/>
        <end position="171"/>
    </location>
</feature>
<keyword evidence="4" id="KW-1185">Reference proteome</keyword>
<evidence type="ECO:0000256" key="1">
    <source>
        <dbReference type="SAM" id="Phobius"/>
    </source>
</evidence>
<feature type="domain" description="DUF7344" evidence="2">
    <location>
        <begin position="22"/>
        <end position="99"/>
    </location>
</feature>
<dbReference type="AlphaFoldDB" id="A0A7D5GGU2"/>
<feature type="transmembrane region" description="Helical" evidence="1">
    <location>
        <begin position="124"/>
        <end position="142"/>
    </location>
</feature>
<keyword evidence="1" id="KW-0472">Membrane</keyword>
<accession>A0A7D5GGU2</accession>
<keyword evidence="1" id="KW-1133">Transmembrane helix</keyword>
<dbReference type="EMBL" id="CP058529">
    <property type="protein sequence ID" value="QLG28650.1"/>
    <property type="molecule type" value="Genomic_DNA"/>
</dbReference>
<keyword evidence="1" id="KW-0812">Transmembrane</keyword>
<evidence type="ECO:0000259" key="2">
    <source>
        <dbReference type="Pfam" id="PF24035"/>
    </source>
</evidence>
<dbReference type="GeneID" id="56030034"/>
<evidence type="ECO:0000313" key="4">
    <source>
        <dbReference type="Proteomes" id="UP000509750"/>
    </source>
</evidence>
<dbReference type="Proteomes" id="UP000509750">
    <property type="component" value="Chromosome"/>
</dbReference>
<dbReference type="OrthoDB" id="331021at2157"/>
<protein>
    <recommendedName>
        <fullName evidence="2">DUF7344 domain-containing protein</fullName>
    </recommendedName>
</protein>
<dbReference type="InterPro" id="IPR055768">
    <property type="entry name" value="DUF7344"/>
</dbReference>
<name>A0A7D5GGU2_9EURY</name>
<gene>
    <name evidence="3" type="ORF">HUG10_14335</name>
</gene>
<organism evidence="3 4">
    <name type="scientific">Halorarum halophilum</name>
    <dbReference type="NCBI Taxonomy" id="2743090"/>
    <lineage>
        <taxon>Archaea</taxon>
        <taxon>Methanobacteriati</taxon>
        <taxon>Methanobacteriota</taxon>
        <taxon>Stenosarchaea group</taxon>
        <taxon>Halobacteria</taxon>
        <taxon>Halobacteriales</taxon>
        <taxon>Haloferacaceae</taxon>
        <taxon>Halorarum</taxon>
    </lineage>
</organism>
<proteinExistence type="predicted"/>
<dbReference type="RefSeq" id="WP_179170224.1">
    <property type="nucleotide sequence ID" value="NZ_CP058529.1"/>
</dbReference>
<reference evidence="3 4" key="1">
    <citation type="submission" date="2020-07" db="EMBL/GenBank/DDBJ databases">
        <title>Gai3-2, isolated from salt lake.</title>
        <authorList>
            <person name="Cui H."/>
            <person name="Shi X."/>
        </authorList>
    </citation>
    <scope>NUCLEOTIDE SEQUENCE [LARGE SCALE GENOMIC DNA]</scope>
    <source>
        <strain evidence="3 4">Gai3-2</strain>
    </source>
</reference>